<keyword evidence="4" id="KW-1185">Reference proteome</keyword>
<name>A0A7J7PBU8_9MAGN</name>
<reference evidence="3 4" key="1">
    <citation type="journal article" date="2020" name="IScience">
        <title>Genome Sequencing of the Endangered Kingdonia uniflora (Circaeasteraceae, Ranunculales) Reveals Potential Mechanisms of Evolutionary Specialization.</title>
        <authorList>
            <person name="Sun Y."/>
            <person name="Deng T."/>
            <person name="Zhang A."/>
            <person name="Moore M.J."/>
            <person name="Landis J.B."/>
            <person name="Lin N."/>
            <person name="Zhang H."/>
            <person name="Zhang X."/>
            <person name="Huang J."/>
            <person name="Zhang X."/>
            <person name="Sun H."/>
            <person name="Wang H."/>
        </authorList>
    </citation>
    <scope>NUCLEOTIDE SEQUENCE [LARGE SCALE GENOMIC DNA]</scope>
    <source>
        <strain evidence="3">TB1705</strain>
        <tissue evidence="3">Leaf</tissue>
    </source>
</reference>
<comment type="caution">
    <text evidence="3">The sequence shown here is derived from an EMBL/GenBank/DDBJ whole genome shotgun (WGS) entry which is preliminary data.</text>
</comment>
<evidence type="ECO:0000259" key="2">
    <source>
        <dbReference type="Pfam" id="PF03101"/>
    </source>
</evidence>
<organism evidence="3 4">
    <name type="scientific">Kingdonia uniflora</name>
    <dbReference type="NCBI Taxonomy" id="39325"/>
    <lineage>
        <taxon>Eukaryota</taxon>
        <taxon>Viridiplantae</taxon>
        <taxon>Streptophyta</taxon>
        <taxon>Embryophyta</taxon>
        <taxon>Tracheophyta</taxon>
        <taxon>Spermatophyta</taxon>
        <taxon>Magnoliopsida</taxon>
        <taxon>Ranunculales</taxon>
        <taxon>Circaeasteraceae</taxon>
        <taxon>Kingdonia</taxon>
    </lineage>
</organism>
<feature type="domain" description="FAR1" evidence="2">
    <location>
        <begin position="41"/>
        <end position="125"/>
    </location>
</feature>
<accession>A0A7J7PBU8</accession>
<dbReference type="Pfam" id="PF03101">
    <property type="entry name" value="FAR1"/>
    <property type="match status" value="2"/>
</dbReference>
<gene>
    <name evidence="3" type="ORF">GIB67_023280</name>
</gene>
<proteinExistence type="predicted"/>
<feature type="compositionally biased region" description="Polar residues" evidence="1">
    <location>
        <begin position="355"/>
        <end position="369"/>
    </location>
</feature>
<protein>
    <recommendedName>
        <fullName evidence="2">FAR1 domain-containing protein</fullName>
    </recommendedName>
</protein>
<dbReference type="Proteomes" id="UP000541444">
    <property type="component" value="Unassembled WGS sequence"/>
</dbReference>
<evidence type="ECO:0000256" key="1">
    <source>
        <dbReference type="SAM" id="MobiDB-lite"/>
    </source>
</evidence>
<evidence type="ECO:0000313" key="3">
    <source>
        <dbReference type="EMBL" id="KAF6176921.1"/>
    </source>
</evidence>
<evidence type="ECO:0000313" key="4">
    <source>
        <dbReference type="Proteomes" id="UP000541444"/>
    </source>
</evidence>
<dbReference type="EMBL" id="JACGCM010000014">
    <property type="protein sequence ID" value="KAF6176921.1"/>
    <property type="molecule type" value="Genomic_DNA"/>
</dbReference>
<feature type="compositionally biased region" description="Polar residues" evidence="1">
    <location>
        <begin position="406"/>
        <end position="416"/>
    </location>
</feature>
<feature type="non-terminal residue" evidence="3">
    <location>
        <position position="1"/>
    </location>
</feature>
<dbReference type="InterPro" id="IPR004330">
    <property type="entry name" value="FAR1_DNA_bnd_dom"/>
</dbReference>
<feature type="region of interest" description="Disordered" evidence="1">
    <location>
        <begin position="355"/>
        <end position="435"/>
    </location>
</feature>
<sequence length="548" mass="61223">SIVVAVAKFEIVVAVVIYLRSNIFVASTNICGIELAVLRYCSRSKFCCSKEGYPRNNRENPVKEEIRIIQPVGRSGRRVKLEMQRRAEVLQKMRVGCNAKIDVKRTSDGKWLVQKFVEEHNHECVRLGETHLLRSHRERQLDNSCGNVDNQGVGEHSSSDELDTRNDLSCIKPSVGMEFESHHKAFLFYNAYARFLGFIVRKDKTRKSNIDGSLLFRRFCCSKESYRWKNCENDIDDRRKDVGGITVKTRPQKLPITRVGCNAKCEVKKTDGKWVVQKFIEEHNHEFDHLGEMQVGAISTKAYQIAMSNIEMNLRVLEKAGEEDTCITQPDIQGIQSLCSPIEVVKNNGSSKHFTSEANGNLPTTSNIAISDPPHIRPRGRPPKRIISSLADPGNKKARPEPAASVHNTAPSNSRTMGLEPNDPSHAGGTSQETQNHSGLLNICSNICVYPCTSPGTSSVINEHYHTSDTPSFGEPFAGLSCIQASEPNIFDFNQELIIGPSGIPSSQTNQYDLNQEKESVHNNILMQLSIHFQSKPLFCVLGLGFVV</sequence>
<dbReference type="AlphaFoldDB" id="A0A7J7PBU8"/>
<dbReference type="OrthoDB" id="1421156at2759"/>
<feature type="domain" description="FAR1" evidence="2">
    <location>
        <begin position="188"/>
        <end position="287"/>
    </location>
</feature>
<dbReference type="PANTHER" id="PTHR46328">
    <property type="entry name" value="FAR-RED IMPAIRED RESPONSIVE (FAR1) FAMILY PROTEIN-RELATED"/>
    <property type="match status" value="1"/>
</dbReference>